<organism evidence="3 4">
    <name type="scientific">Sphingomonas morindae</name>
    <dbReference type="NCBI Taxonomy" id="1541170"/>
    <lineage>
        <taxon>Bacteria</taxon>
        <taxon>Pseudomonadati</taxon>
        <taxon>Pseudomonadota</taxon>
        <taxon>Alphaproteobacteria</taxon>
        <taxon>Sphingomonadales</taxon>
        <taxon>Sphingomonadaceae</taxon>
        <taxon>Sphingomonas</taxon>
    </lineage>
</organism>
<dbReference type="PIRSF" id="PIRSF015578">
    <property type="entry name" value="Myoinos-ppht_syn"/>
    <property type="match status" value="1"/>
</dbReference>
<dbReference type="InterPro" id="IPR052199">
    <property type="entry name" value="MIPS"/>
</dbReference>
<comment type="similarity">
    <text evidence="1">Belongs to the myo-inositol 1-phosphate synthase family.</text>
</comment>
<dbReference type="InterPro" id="IPR013021">
    <property type="entry name" value="Myo-inos-1-P_Synthase_GAPDH"/>
</dbReference>
<dbReference type="Proteomes" id="UP001056937">
    <property type="component" value="Chromosome 1"/>
</dbReference>
<reference evidence="3" key="1">
    <citation type="journal article" date="2022" name="Toxins">
        <title>Genomic Analysis of Sphingopyxis sp. USTB-05 for Biodegrading Cyanobacterial Hepatotoxins.</title>
        <authorList>
            <person name="Liu C."/>
            <person name="Xu Q."/>
            <person name="Zhao Z."/>
            <person name="Zhang H."/>
            <person name="Liu X."/>
            <person name="Yin C."/>
            <person name="Liu Y."/>
            <person name="Yan H."/>
        </authorList>
    </citation>
    <scope>NUCLEOTIDE SEQUENCE</scope>
    <source>
        <strain evidence="3">NBD5</strain>
    </source>
</reference>
<evidence type="ECO:0000256" key="1">
    <source>
        <dbReference type="ARBA" id="ARBA00010813"/>
    </source>
</evidence>
<feature type="domain" description="Myo-inositol-1-phosphate synthase GAPDH-like" evidence="2">
    <location>
        <begin position="202"/>
        <end position="310"/>
    </location>
</feature>
<evidence type="ECO:0000259" key="2">
    <source>
        <dbReference type="Pfam" id="PF01658"/>
    </source>
</evidence>
<proteinExistence type="inferred from homology"/>
<accession>A0ABY4XA50</accession>
<evidence type="ECO:0000313" key="4">
    <source>
        <dbReference type="Proteomes" id="UP001056937"/>
    </source>
</evidence>
<name>A0ABY4XA50_9SPHN</name>
<protein>
    <submittedName>
        <fullName evidence="3">Inositol-3-phosphate synthase</fullName>
    </submittedName>
</protein>
<dbReference type="Gene3D" id="3.40.50.720">
    <property type="entry name" value="NAD(P)-binding Rossmann-like Domain"/>
    <property type="match status" value="1"/>
</dbReference>
<dbReference type="InterPro" id="IPR002587">
    <property type="entry name" value="Myo-inos-1-P_Synthase"/>
</dbReference>
<gene>
    <name evidence="3" type="ORF">LHA26_05095</name>
</gene>
<dbReference type="PANTHER" id="PTHR43125:SF1">
    <property type="entry name" value="INOSITOL-3-PHOSPHATE SYNTHASE"/>
    <property type="match status" value="1"/>
</dbReference>
<dbReference type="PANTHER" id="PTHR43125">
    <property type="entry name" value="INOSITOL-3-PHOSPHATE SYNTHASE"/>
    <property type="match status" value="1"/>
</dbReference>
<dbReference type="Gene3D" id="3.30.360.10">
    <property type="entry name" value="Dihydrodipicolinate Reductase, domain 2"/>
    <property type="match status" value="1"/>
</dbReference>
<evidence type="ECO:0000313" key="3">
    <source>
        <dbReference type="EMBL" id="USI73846.1"/>
    </source>
</evidence>
<keyword evidence="4" id="KW-1185">Reference proteome</keyword>
<dbReference type="SUPFAM" id="SSF55347">
    <property type="entry name" value="Glyceraldehyde-3-phosphate dehydrogenase-like, C-terminal domain"/>
    <property type="match status" value="1"/>
</dbReference>
<dbReference type="RefSeq" id="WP_252167652.1">
    <property type="nucleotide sequence ID" value="NZ_CP084930.1"/>
</dbReference>
<dbReference type="InterPro" id="IPR036291">
    <property type="entry name" value="NAD(P)-bd_dom_sf"/>
</dbReference>
<sequence length="369" mass="39514">MLSPERPINLAIVGIGNCASSLVQGIAHYRKGANEMVGLMHWELGGYRPSDIRVVAGWDVDARKVGRDVAEAIFAAPNCTARFCEAVPETGARVRMGPILDGVAEHMAEYPEAQSFVAADLPEPSQADVVAALREAGAEVMINYLPVGSQRATEFYAACALEAGVAFVNAIPVFIASDPDWAARFEAAGVPIVGDDIKAQLGATIVHRVLTDLFAKRGVKLDRTYQLNTGGNTDFLNMSNRTRLKSKKISKTEAVQAVAAERLPDPDVHIGPSDYVAWQKDNKVAFIRMEGQLFGGVPMNLELRLSVEDSPNSAGVAIDMIRCAKLARDRGAGGVIGAPSAYFCKHPAEQMTDDAAHAAVQRFIAGDQP</sequence>
<dbReference type="SUPFAM" id="SSF51735">
    <property type="entry name" value="NAD(P)-binding Rossmann-fold domains"/>
    <property type="match status" value="1"/>
</dbReference>
<dbReference type="EMBL" id="CP084930">
    <property type="protein sequence ID" value="USI73846.1"/>
    <property type="molecule type" value="Genomic_DNA"/>
</dbReference>
<dbReference type="Pfam" id="PF01658">
    <property type="entry name" value="Inos-1-P_synth"/>
    <property type="match status" value="1"/>
</dbReference>